<dbReference type="GO" id="GO:0031146">
    <property type="term" value="P:SCF-dependent proteasomal ubiquitin-dependent protein catabolic process"/>
    <property type="evidence" value="ECO:0007669"/>
    <property type="project" value="TreeGrafter"/>
</dbReference>
<dbReference type="InterPro" id="IPR036047">
    <property type="entry name" value="F-box-like_dom_sf"/>
</dbReference>
<sequence>MLVDLSEAQEDVIIEILLRVDTKNLIRRCTLVSRQWNYILSQKQFWMRKCQFEGYCLPFRLFNNVSINYKMLCHLKPFNRNFLSDNWDENGRFHPDKRWASRGINNVEIIGCQVTSYDWGTKKITIDLVKEGLQPEILDSLKPPIVISELVAHRYDCGAVYKMKCFLNDENVEVLSLDSNCVFRQEITIDQWQEQKWRKVELVLTSYPVGTRFLYLTCQGKDRQFWAGKYGAKMVNCSVMAKLPS</sequence>
<dbReference type="Gene3D" id="2.60.120.260">
    <property type="entry name" value="Galactose-binding domain-like"/>
    <property type="match status" value="1"/>
</dbReference>
<dbReference type="GO" id="GO:0061630">
    <property type="term" value="F:ubiquitin protein ligase activity"/>
    <property type="evidence" value="ECO:0007669"/>
    <property type="project" value="TreeGrafter"/>
</dbReference>
<dbReference type="InterPro" id="IPR001810">
    <property type="entry name" value="F-box_dom"/>
</dbReference>
<dbReference type="GO" id="GO:0019005">
    <property type="term" value="C:SCF ubiquitin ligase complex"/>
    <property type="evidence" value="ECO:0007669"/>
    <property type="project" value="TreeGrafter"/>
</dbReference>
<dbReference type="SUPFAM" id="SSF49785">
    <property type="entry name" value="Galactose-binding domain-like"/>
    <property type="match status" value="1"/>
</dbReference>
<dbReference type="PANTHER" id="PTHR12125:SF5">
    <property type="entry name" value="F-BOX DOMAIN-CONTAINING PROTEIN"/>
    <property type="match status" value="1"/>
</dbReference>
<evidence type="ECO:0000313" key="3">
    <source>
        <dbReference type="Proteomes" id="UP000887574"/>
    </source>
</evidence>
<dbReference type="WBParaSite" id="jg23309">
    <property type="protein sequence ID" value="jg23309"/>
    <property type="gene ID" value="jg23309"/>
</dbReference>
<dbReference type="GO" id="GO:0006516">
    <property type="term" value="P:glycoprotein catabolic process"/>
    <property type="evidence" value="ECO:0007669"/>
    <property type="project" value="TreeGrafter"/>
</dbReference>
<feature type="domain" description="F-box" evidence="1">
    <location>
        <begin position="2"/>
        <end position="49"/>
    </location>
</feature>
<name>A0A915DTC5_9BILA</name>
<protein>
    <submittedName>
        <fullName evidence="4">Uncharacterized protein</fullName>
    </submittedName>
</protein>
<dbReference type="AlphaFoldDB" id="A0A915DTC5"/>
<evidence type="ECO:0000259" key="2">
    <source>
        <dbReference type="PROSITE" id="PS51114"/>
    </source>
</evidence>
<dbReference type="Gene3D" id="1.20.1280.50">
    <property type="match status" value="1"/>
</dbReference>
<reference evidence="4" key="1">
    <citation type="submission" date="2022-11" db="UniProtKB">
        <authorList>
            <consortium name="WormBaseParasite"/>
        </authorList>
    </citation>
    <scope>IDENTIFICATION</scope>
</reference>
<proteinExistence type="predicted"/>
<dbReference type="Proteomes" id="UP000887574">
    <property type="component" value="Unplaced"/>
</dbReference>
<organism evidence="3 4">
    <name type="scientific">Ditylenchus dipsaci</name>
    <dbReference type="NCBI Taxonomy" id="166011"/>
    <lineage>
        <taxon>Eukaryota</taxon>
        <taxon>Metazoa</taxon>
        <taxon>Ecdysozoa</taxon>
        <taxon>Nematoda</taxon>
        <taxon>Chromadorea</taxon>
        <taxon>Rhabditida</taxon>
        <taxon>Tylenchina</taxon>
        <taxon>Tylenchomorpha</taxon>
        <taxon>Sphaerularioidea</taxon>
        <taxon>Anguinidae</taxon>
        <taxon>Anguininae</taxon>
        <taxon>Ditylenchus</taxon>
    </lineage>
</organism>
<feature type="domain" description="FBA" evidence="2">
    <location>
        <begin position="55"/>
        <end position="243"/>
    </location>
</feature>
<evidence type="ECO:0000313" key="4">
    <source>
        <dbReference type="WBParaSite" id="jg23309"/>
    </source>
</evidence>
<dbReference type="FunFam" id="2.60.120.260:FF:000012">
    <property type="entry name" value="F-box only protein 2"/>
    <property type="match status" value="1"/>
</dbReference>
<dbReference type="InterPro" id="IPR039752">
    <property type="entry name" value="F-box_only"/>
</dbReference>
<accession>A0A915DTC5</accession>
<evidence type="ECO:0000259" key="1">
    <source>
        <dbReference type="PROSITE" id="PS50181"/>
    </source>
</evidence>
<dbReference type="GO" id="GO:0005737">
    <property type="term" value="C:cytoplasm"/>
    <property type="evidence" value="ECO:0007669"/>
    <property type="project" value="TreeGrafter"/>
</dbReference>
<dbReference type="GO" id="GO:0036503">
    <property type="term" value="P:ERAD pathway"/>
    <property type="evidence" value="ECO:0007669"/>
    <property type="project" value="TreeGrafter"/>
</dbReference>
<dbReference type="PROSITE" id="PS50181">
    <property type="entry name" value="FBOX"/>
    <property type="match status" value="1"/>
</dbReference>
<dbReference type="InterPro" id="IPR008979">
    <property type="entry name" value="Galactose-bd-like_sf"/>
</dbReference>
<keyword evidence="3" id="KW-1185">Reference proteome</keyword>
<dbReference type="PROSITE" id="PS51114">
    <property type="entry name" value="FBA"/>
    <property type="match status" value="1"/>
</dbReference>
<dbReference type="InterPro" id="IPR007397">
    <property type="entry name" value="F-box-assoc_dom"/>
</dbReference>
<dbReference type="SUPFAM" id="SSF81383">
    <property type="entry name" value="F-box domain"/>
    <property type="match status" value="1"/>
</dbReference>
<dbReference type="Pfam" id="PF04300">
    <property type="entry name" value="FBA"/>
    <property type="match status" value="1"/>
</dbReference>
<dbReference type="Pfam" id="PF12937">
    <property type="entry name" value="F-box-like"/>
    <property type="match status" value="1"/>
</dbReference>
<dbReference type="PANTHER" id="PTHR12125">
    <property type="entry name" value="F-BOX ONLY PROTEIN 6-LIKE PROTEIN"/>
    <property type="match status" value="1"/>
</dbReference>
<dbReference type="SMART" id="SM01198">
    <property type="entry name" value="FBA"/>
    <property type="match status" value="1"/>
</dbReference>